<comment type="subunit">
    <text evidence="9">The complex comprises the extracytoplasmic solute receptor protein and the two transmembrane proteins.</text>
</comment>
<organism evidence="11 12">
    <name type="scientific">Tistlia consotensis USBA 355</name>
    <dbReference type="NCBI Taxonomy" id="560819"/>
    <lineage>
        <taxon>Bacteria</taxon>
        <taxon>Pseudomonadati</taxon>
        <taxon>Pseudomonadota</taxon>
        <taxon>Alphaproteobacteria</taxon>
        <taxon>Rhodospirillales</taxon>
        <taxon>Rhodovibrionaceae</taxon>
        <taxon>Tistlia</taxon>
    </lineage>
</organism>
<keyword evidence="4 9" id="KW-0997">Cell inner membrane</keyword>
<keyword evidence="12" id="KW-1185">Reference proteome</keyword>
<evidence type="ECO:0000313" key="11">
    <source>
        <dbReference type="EMBL" id="SMF35574.1"/>
    </source>
</evidence>
<dbReference type="GO" id="GO:0005886">
    <property type="term" value="C:plasma membrane"/>
    <property type="evidence" value="ECO:0007669"/>
    <property type="project" value="UniProtKB-SubCell"/>
</dbReference>
<keyword evidence="6 9" id="KW-1133">Transmembrane helix</keyword>
<evidence type="ECO:0000313" key="12">
    <source>
        <dbReference type="Proteomes" id="UP000192917"/>
    </source>
</evidence>
<evidence type="ECO:0000256" key="6">
    <source>
        <dbReference type="ARBA" id="ARBA00022989"/>
    </source>
</evidence>
<reference evidence="11 12" key="1">
    <citation type="submission" date="2017-04" db="EMBL/GenBank/DDBJ databases">
        <authorList>
            <person name="Afonso C.L."/>
            <person name="Miller P.J."/>
            <person name="Scott M.A."/>
            <person name="Spackman E."/>
            <person name="Goraichik I."/>
            <person name="Dimitrov K.M."/>
            <person name="Suarez D.L."/>
            <person name="Swayne D.E."/>
        </authorList>
    </citation>
    <scope>NUCLEOTIDE SEQUENCE [LARGE SCALE GENOMIC DNA]</scope>
    <source>
        <strain evidence="11 12">USBA 355</strain>
    </source>
</reference>
<dbReference type="PANTHER" id="PTHR35011:SF10">
    <property type="entry name" value="TRAP TRANSPORTER SMALL PERMEASE PROTEIN"/>
    <property type="match status" value="1"/>
</dbReference>
<evidence type="ECO:0000256" key="3">
    <source>
        <dbReference type="ARBA" id="ARBA00022475"/>
    </source>
</evidence>
<feature type="domain" description="Tripartite ATP-independent periplasmic transporters DctQ component" evidence="10">
    <location>
        <begin position="24"/>
        <end position="156"/>
    </location>
</feature>
<evidence type="ECO:0000256" key="1">
    <source>
        <dbReference type="ARBA" id="ARBA00004429"/>
    </source>
</evidence>
<evidence type="ECO:0000256" key="4">
    <source>
        <dbReference type="ARBA" id="ARBA00022519"/>
    </source>
</evidence>
<protein>
    <recommendedName>
        <fullName evidence="9">TRAP transporter small permease protein</fullName>
    </recommendedName>
</protein>
<dbReference type="InterPro" id="IPR007387">
    <property type="entry name" value="TRAP_DctQ"/>
</dbReference>
<evidence type="ECO:0000256" key="2">
    <source>
        <dbReference type="ARBA" id="ARBA00022448"/>
    </source>
</evidence>
<sequence>MRGNPILWLSDRLVEIAGLVLLAMMLHVCADVAMKYLFNDPIEGTLEVVSYYYMVGSVFLPIALVELRRGSVAVDLFFNMMPARLKLVCVGAVLLASALVYGGLADVTWHDALKAFAKREVVMGPIDVVIWPSRFALPASFALGALVCLWHLGRLLFGGAAARAELISTHEELEEV</sequence>
<keyword evidence="7 9" id="KW-0472">Membrane</keyword>
<gene>
    <name evidence="11" type="ORF">SAMN05428998_11216</name>
</gene>
<accession>A0A1Y6BY57</accession>
<feature type="transmembrane region" description="Helical" evidence="9">
    <location>
        <begin position="87"/>
        <end position="104"/>
    </location>
</feature>
<evidence type="ECO:0000256" key="8">
    <source>
        <dbReference type="ARBA" id="ARBA00038436"/>
    </source>
</evidence>
<dbReference type="RefSeq" id="WP_085123555.1">
    <property type="nucleotide sequence ID" value="NZ_FWZX01000012.1"/>
</dbReference>
<dbReference type="InterPro" id="IPR055348">
    <property type="entry name" value="DctQ"/>
</dbReference>
<comment type="function">
    <text evidence="9">Part of the tripartite ATP-independent periplasmic (TRAP) transport system.</text>
</comment>
<comment type="similarity">
    <text evidence="8 9">Belongs to the TRAP transporter small permease family.</text>
</comment>
<dbReference type="Pfam" id="PF04290">
    <property type="entry name" value="DctQ"/>
    <property type="match status" value="1"/>
</dbReference>
<dbReference type="GO" id="GO:0015740">
    <property type="term" value="P:C4-dicarboxylate transport"/>
    <property type="evidence" value="ECO:0007669"/>
    <property type="project" value="TreeGrafter"/>
</dbReference>
<dbReference type="Proteomes" id="UP000192917">
    <property type="component" value="Unassembled WGS sequence"/>
</dbReference>
<keyword evidence="2 9" id="KW-0813">Transport</keyword>
<dbReference type="GO" id="GO:0022857">
    <property type="term" value="F:transmembrane transporter activity"/>
    <property type="evidence" value="ECO:0007669"/>
    <property type="project" value="UniProtKB-UniRule"/>
</dbReference>
<evidence type="ECO:0000256" key="9">
    <source>
        <dbReference type="RuleBase" id="RU369079"/>
    </source>
</evidence>
<feature type="transmembrane region" description="Helical" evidence="9">
    <location>
        <begin position="135"/>
        <end position="157"/>
    </location>
</feature>
<keyword evidence="5 9" id="KW-0812">Transmembrane</keyword>
<dbReference type="PANTHER" id="PTHR35011">
    <property type="entry name" value="2,3-DIKETO-L-GULONATE TRAP TRANSPORTER SMALL PERMEASE PROTEIN YIAM"/>
    <property type="match status" value="1"/>
</dbReference>
<comment type="subcellular location">
    <subcellularLocation>
        <location evidence="1 9">Cell inner membrane</location>
        <topology evidence="1 9">Multi-pass membrane protein</topology>
    </subcellularLocation>
</comment>
<evidence type="ECO:0000259" key="10">
    <source>
        <dbReference type="Pfam" id="PF04290"/>
    </source>
</evidence>
<dbReference type="STRING" id="560819.SAMN05428998_11216"/>
<keyword evidence="3" id="KW-1003">Cell membrane</keyword>
<proteinExistence type="inferred from homology"/>
<name>A0A1Y6BY57_9PROT</name>
<feature type="transmembrane region" description="Helical" evidence="9">
    <location>
        <begin position="50"/>
        <end position="67"/>
    </location>
</feature>
<feature type="transmembrane region" description="Helical" evidence="9">
    <location>
        <begin position="12"/>
        <end position="38"/>
    </location>
</feature>
<dbReference type="EMBL" id="FWZX01000012">
    <property type="protein sequence ID" value="SMF35574.1"/>
    <property type="molecule type" value="Genomic_DNA"/>
</dbReference>
<dbReference type="AlphaFoldDB" id="A0A1Y6BY57"/>
<evidence type="ECO:0000256" key="7">
    <source>
        <dbReference type="ARBA" id="ARBA00023136"/>
    </source>
</evidence>
<evidence type="ECO:0000256" key="5">
    <source>
        <dbReference type="ARBA" id="ARBA00022692"/>
    </source>
</evidence>